<accession>A0A7T3UYY4</accession>
<name>A0A7T3UYY4_9FLAV</name>
<reference evidence="1" key="1">
    <citation type="journal article" date="2020" name="Viruses">
        <title>Soybean Thrips (Thysanoptera: Thripidae) Harbor Highly Diverse Populations of Arthropod, Fungal and Plant Viruses.</title>
        <authorList>
            <person name="Thekke-Veetil T."/>
            <person name="Lagos-Kutz D."/>
            <person name="McCoppin N.K."/>
            <person name="Hartman G.L."/>
            <person name="Ju H.K."/>
            <person name="Lim H.S."/>
            <person name="Domier L.L."/>
        </authorList>
    </citation>
    <scope>NUCLEOTIDE SEQUENCE</scope>
    <source>
        <strain evidence="1">STN1ThV2</strain>
    </source>
</reference>
<proteinExistence type="predicted"/>
<sequence>MLWSQAHLVSAGGAENFFSDKEVPDLTYEKYGQDEVIFWLKHEIKVDDPPPAIVPTNDWIYSGKELPVCIVDLSYSTWWVEANNELQHCMKVISEKGCFYLKHVKFSISIGFLKNEQHLQCIGLKENIMEIPSSRNWLRVHQYQKDITTAYGKPYFVRNGTGWTHISYLYRDFGLHVSFIKNMGMQVHNVEFSQSGKKSWLDYTVIKDKRFEGEWDLLFAMTQTGTKEVEGLAYRHPKKCPSFLDCDTVWMGVWYKEPSREQHSDQYIMYRTKDGDIDCICGGVPRDQVIDIMGDYQVQTVDETEPWYMSVIHVVVGLLKDLWQWIILKLTGLFDWGANAVFGSEWQGKVVYSLITYYVVSQISNSTLAGLAIVGFQYYRYRFLEN</sequence>
<dbReference type="EMBL" id="MW023855">
    <property type="protein sequence ID" value="QPZ88382.1"/>
    <property type="molecule type" value="Genomic_RNA"/>
</dbReference>
<evidence type="ECO:0000313" key="1">
    <source>
        <dbReference type="EMBL" id="QPZ88382.1"/>
    </source>
</evidence>
<protein>
    <submittedName>
        <fullName evidence="1">Putative glycoprotein</fullName>
    </submittedName>
</protein>
<organism evidence="1">
    <name type="scientific">Soybean thrips virus 2</name>
    <dbReference type="NCBI Taxonomy" id="2796561"/>
    <lineage>
        <taxon>Viruses</taxon>
        <taxon>Riboviria</taxon>
        <taxon>Orthornavirae</taxon>
        <taxon>Kitrinoviricota</taxon>
        <taxon>Flasuviricetes</taxon>
        <taxon>Amarillovirales</taxon>
        <taxon>Flaviviridae</taxon>
        <taxon>Jingmenvirus group</taxon>
    </lineage>
</organism>